<keyword evidence="2" id="KW-1185">Reference proteome</keyword>
<gene>
    <name evidence="1" type="ORF">GCM10008101_22670</name>
</gene>
<organism evidence="1 2">
    <name type="scientific">Cognatilysobacter xinjiangensis</name>
    <dbReference type="NCBI Taxonomy" id="546892"/>
    <lineage>
        <taxon>Bacteria</taxon>
        <taxon>Pseudomonadati</taxon>
        <taxon>Pseudomonadota</taxon>
        <taxon>Gammaproteobacteria</taxon>
        <taxon>Lysobacterales</taxon>
        <taxon>Lysobacteraceae</taxon>
        <taxon>Cognatilysobacter</taxon>
    </lineage>
</organism>
<protein>
    <submittedName>
        <fullName evidence="1">Uncharacterized protein</fullName>
    </submittedName>
</protein>
<name>A0ABQ3C5L7_9GAMM</name>
<dbReference type="EMBL" id="BMXY01000003">
    <property type="protein sequence ID" value="GGZ67855.1"/>
    <property type="molecule type" value="Genomic_DNA"/>
</dbReference>
<evidence type="ECO:0000313" key="1">
    <source>
        <dbReference type="EMBL" id="GGZ67855.1"/>
    </source>
</evidence>
<dbReference type="RefSeq" id="WP_189449994.1">
    <property type="nucleotide sequence ID" value="NZ_BMXY01000003.1"/>
</dbReference>
<accession>A0ABQ3C5L7</accession>
<proteinExistence type="predicted"/>
<sequence>MDENRRIADYLRSTADLTEYFRTCRETGDLTLVESALRDMPEWATFHEVKSALGAAGLRLSVTPLTAADKVLPDYVERRRGPRMH</sequence>
<evidence type="ECO:0000313" key="2">
    <source>
        <dbReference type="Proteomes" id="UP000643403"/>
    </source>
</evidence>
<comment type="caution">
    <text evidence="1">The sequence shown here is derived from an EMBL/GenBank/DDBJ whole genome shotgun (WGS) entry which is preliminary data.</text>
</comment>
<reference evidence="2" key="1">
    <citation type="journal article" date="2019" name="Int. J. Syst. Evol. Microbiol.">
        <title>The Global Catalogue of Microorganisms (GCM) 10K type strain sequencing project: providing services to taxonomists for standard genome sequencing and annotation.</title>
        <authorList>
            <consortium name="The Broad Institute Genomics Platform"/>
            <consortium name="The Broad Institute Genome Sequencing Center for Infectious Disease"/>
            <person name="Wu L."/>
            <person name="Ma J."/>
        </authorList>
    </citation>
    <scope>NUCLEOTIDE SEQUENCE [LARGE SCALE GENOMIC DNA]</scope>
    <source>
        <strain evidence="2">KCTC 22558</strain>
    </source>
</reference>
<dbReference type="Proteomes" id="UP000643403">
    <property type="component" value="Unassembled WGS sequence"/>
</dbReference>